<protein>
    <submittedName>
        <fullName evidence="6">Transcriptional regulator</fullName>
    </submittedName>
</protein>
<dbReference type="Proteomes" id="UP000017820">
    <property type="component" value="Unassembled WGS sequence"/>
</dbReference>
<dbReference type="Gene3D" id="1.10.10.10">
    <property type="entry name" value="Winged helix-like DNA-binding domain superfamily/Winged helix DNA-binding domain"/>
    <property type="match status" value="1"/>
</dbReference>
<comment type="similarity">
    <text evidence="1">Belongs to the LysR transcriptional regulatory family.</text>
</comment>
<evidence type="ECO:0000256" key="2">
    <source>
        <dbReference type="ARBA" id="ARBA00023015"/>
    </source>
</evidence>
<evidence type="ECO:0000259" key="5">
    <source>
        <dbReference type="PROSITE" id="PS50931"/>
    </source>
</evidence>
<dbReference type="GO" id="GO:0003700">
    <property type="term" value="F:DNA-binding transcription factor activity"/>
    <property type="evidence" value="ECO:0007669"/>
    <property type="project" value="InterPro"/>
</dbReference>
<sequence>MRVFKNINLLVTFECAARHRSYSLAAKELCISQAAVSQQMRQLESTLGTRLFIRKGKQMQLSQSGQTLFEHAQKGLTILSQGVSQLQKEEIDGELTITSTQAFIALWLMPRLQSFTEQYPNIQITISSSASFVDLKQNHLDLAIRFGQSVEQNTPSNLVCDYFGESAVYPICSSQFAQQLNFNSPENLLSQHIVTLENPGPYDWPTWFKAAGVSGVECHTQWTKVNSTDMAISAVASGHGVTLAVPYLCQQQLDNGTLVIPYKLAHPNTVKRYFVYDANSPRLARLKVFTDWINKEMEQD</sequence>
<name>V4J6C8_PSEL2</name>
<dbReference type="GO" id="GO:0006351">
    <property type="term" value="P:DNA-templated transcription"/>
    <property type="evidence" value="ECO:0007669"/>
    <property type="project" value="TreeGrafter"/>
</dbReference>
<dbReference type="EMBL" id="AUSV01000133">
    <property type="protein sequence ID" value="ESP90862.1"/>
    <property type="molecule type" value="Genomic_DNA"/>
</dbReference>
<dbReference type="SUPFAM" id="SSF46785">
    <property type="entry name" value="Winged helix' DNA-binding domain"/>
    <property type="match status" value="1"/>
</dbReference>
<dbReference type="InterPro" id="IPR036388">
    <property type="entry name" value="WH-like_DNA-bd_sf"/>
</dbReference>
<dbReference type="PROSITE" id="PS50931">
    <property type="entry name" value="HTH_LYSR"/>
    <property type="match status" value="1"/>
</dbReference>
<dbReference type="InterPro" id="IPR000847">
    <property type="entry name" value="LysR_HTH_N"/>
</dbReference>
<dbReference type="PANTHER" id="PTHR30537">
    <property type="entry name" value="HTH-TYPE TRANSCRIPTIONAL REGULATOR"/>
    <property type="match status" value="1"/>
</dbReference>
<organism evidence="6 7">
    <name type="scientific">Pseudoalteromonas luteoviolacea (strain 2ta16)</name>
    <dbReference type="NCBI Taxonomy" id="1353533"/>
    <lineage>
        <taxon>Bacteria</taxon>
        <taxon>Pseudomonadati</taxon>
        <taxon>Pseudomonadota</taxon>
        <taxon>Gammaproteobacteria</taxon>
        <taxon>Alteromonadales</taxon>
        <taxon>Pseudoalteromonadaceae</taxon>
        <taxon>Pseudoalteromonas</taxon>
    </lineage>
</organism>
<dbReference type="GO" id="GO:0043565">
    <property type="term" value="F:sequence-specific DNA binding"/>
    <property type="evidence" value="ECO:0007669"/>
    <property type="project" value="TreeGrafter"/>
</dbReference>
<evidence type="ECO:0000313" key="7">
    <source>
        <dbReference type="Proteomes" id="UP000017820"/>
    </source>
</evidence>
<evidence type="ECO:0000256" key="3">
    <source>
        <dbReference type="ARBA" id="ARBA00023125"/>
    </source>
</evidence>
<evidence type="ECO:0000313" key="6">
    <source>
        <dbReference type="EMBL" id="ESP90862.1"/>
    </source>
</evidence>
<keyword evidence="3" id="KW-0238">DNA-binding</keyword>
<keyword evidence="4" id="KW-0804">Transcription</keyword>
<dbReference type="InterPro" id="IPR036390">
    <property type="entry name" value="WH_DNA-bd_sf"/>
</dbReference>
<reference evidence="6 7" key="1">
    <citation type="submission" date="2013-07" db="EMBL/GenBank/DDBJ databases">
        <title>Draft genome sequence of Pseudoalteromonas luteoviolacea 2ta16.</title>
        <authorList>
            <person name="Allen E.E."/>
            <person name="Azam F."/>
            <person name="Podell S."/>
        </authorList>
    </citation>
    <scope>NUCLEOTIDE SEQUENCE [LARGE SCALE GENOMIC DNA]</scope>
    <source>
        <strain evidence="6 7">2ta16</strain>
    </source>
</reference>
<dbReference type="InterPro" id="IPR005119">
    <property type="entry name" value="LysR_subst-bd"/>
</dbReference>
<dbReference type="Pfam" id="PF03466">
    <property type="entry name" value="LysR_substrate"/>
    <property type="match status" value="1"/>
</dbReference>
<evidence type="ECO:0000256" key="4">
    <source>
        <dbReference type="ARBA" id="ARBA00023163"/>
    </source>
</evidence>
<dbReference type="InterPro" id="IPR058163">
    <property type="entry name" value="LysR-type_TF_proteobact-type"/>
</dbReference>
<dbReference type="Gene3D" id="3.40.190.10">
    <property type="entry name" value="Periplasmic binding protein-like II"/>
    <property type="match status" value="2"/>
</dbReference>
<keyword evidence="2" id="KW-0805">Transcription regulation</keyword>
<comment type="caution">
    <text evidence="6">The sequence shown here is derived from an EMBL/GenBank/DDBJ whole genome shotgun (WGS) entry which is preliminary data.</text>
</comment>
<gene>
    <name evidence="6" type="ORF">PL2TA16_01253</name>
</gene>
<dbReference type="SUPFAM" id="SSF53850">
    <property type="entry name" value="Periplasmic binding protein-like II"/>
    <property type="match status" value="1"/>
</dbReference>
<evidence type="ECO:0000256" key="1">
    <source>
        <dbReference type="ARBA" id="ARBA00009437"/>
    </source>
</evidence>
<dbReference type="PRINTS" id="PR00039">
    <property type="entry name" value="HTHLYSR"/>
</dbReference>
<feature type="domain" description="HTH lysR-type" evidence="5">
    <location>
        <begin position="1"/>
        <end position="62"/>
    </location>
</feature>
<dbReference type="AlphaFoldDB" id="V4J6C8"/>
<dbReference type="PANTHER" id="PTHR30537:SF5">
    <property type="entry name" value="HTH-TYPE TRANSCRIPTIONAL ACTIVATOR TTDR-RELATED"/>
    <property type="match status" value="1"/>
</dbReference>
<dbReference type="CDD" id="cd08432">
    <property type="entry name" value="PBP2_GcdR_TrpI_HvrB_AmpR_like"/>
    <property type="match status" value="1"/>
</dbReference>
<dbReference type="PATRIC" id="fig|1353533.3.peg.4672"/>
<dbReference type="Pfam" id="PF00126">
    <property type="entry name" value="HTH_1"/>
    <property type="match status" value="1"/>
</dbReference>
<accession>V4J6C8</accession>
<proteinExistence type="inferred from homology"/>